<dbReference type="EC" id="3.2.1.78" evidence="4"/>
<accession>A0A151SS75</accession>
<protein>
    <recommendedName>
        <fullName evidence="4">mannan endo-1,4-beta-mannosidase</fullName>
        <ecNumber evidence="4">3.2.1.78</ecNumber>
    </recommendedName>
</protein>
<evidence type="ECO:0000256" key="8">
    <source>
        <dbReference type="ARBA" id="ARBA00023295"/>
    </source>
</evidence>
<comment type="similarity">
    <text evidence="3">Belongs to the glycosyl hydrolase 5 (cellulase A) family.</text>
</comment>
<dbReference type="AlphaFoldDB" id="A0A151SS75"/>
<dbReference type="EMBL" id="CM003613">
    <property type="protein sequence ID" value="KYP57601.1"/>
    <property type="molecule type" value="Genomic_DNA"/>
</dbReference>
<dbReference type="Proteomes" id="UP000075243">
    <property type="component" value="Chromosome 11"/>
</dbReference>
<feature type="chain" id="PRO_5007588690" description="mannan endo-1,4-beta-mannosidase" evidence="9">
    <location>
        <begin position="22"/>
        <end position="358"/>
    </location>
</feature>
<feature type="domain" description="Glycoside hydrolase family 5" evidence="10">
    <location>
        <begin position="21"/>
        <end position="104"/>
    </location>
</feature>
<organism evidence="11 12">
    <name type="scientific">Cajanus cajan</name>
    <name type="common">Pigeon pea</name>
    <name type="synonym">Cajanus indicus</name>
    <dbReference type="NCBI Taxonomy" id="3821"/>
    <lineage>
        <taxon>Eukaryota</taxon>
        <taxon>Viridiplantae</taxon>
        <taxon>Streptophyta</taxon>
        <taxon>Embryophyta</taxon>
        <taxon>Tracheophyta</taxon>
        <taxon>Spermatophyta</taxon>
        <taxon>Magnoliopsida</taxon>
        <taxon>eudicotyledons</taxon>
        <taxon>Gunneridae</taxon>
        <taxon>Pentapetalae</taxon>
        <taxon>rosids</taxon>
        <taxon>fabids</taxon>
        <taxon>Fabales</taxon>
        <taxon>Fabaceae</taxon>
        <taxon>Papilionoideae</taxon>
        <taxon>50 kb inversion clade</taxon>
        <taxon>NPAAA clade</taxon>
        <taxon>indigoferoid/millettioid clade</taxon>
        <taxon>Phaseoleae</taxon>
        <taxon>Cajanus</taxon>
    </lineage>
</organism>
<dbReference type="STRING" id="3821.A0A151SS75"/>
<comment type="catalytic activity">
    <reaction evidence="1">
        <text>Random hydrolysis of (1-&gt;4)-beta-D-mannosidic linkages in mannans, galactomannans and glucomannans.</text>
        <dbReference type="EC" id="3.2.1.78"/>
    </reaction>
</comment>
<comment type="subcellular location">
    <subcellularLocation>
        <location evidence="2">Secreted</location>
    </subcellularLocation>
</comment>
<dbReference type="Gramene" id="C.cajan_03785.t">
    <property type="protein sequence ID" value="C.cajan_03785.t"/>
    <property type="gene ID" value="C.cajan_03785"/>
</dbReference>
<evidence type="ECO:0000256" key="1">
    <source>
        <dbReference type="ARBA" id="ARBA00001678"/>
    </source>
</evidence>
<dbReference type="GO" id="GO:0005576">
    <property type="term" value="C:extracellular region"/>
    <property type="evidence" value="ECO:0007669"/>
    <property type="project" value="UniProtKB-SubCell"/>
</dbReference>
<keyword evidence="7" id="KW-0378">Hydrolase</keyword>
<feature type="signal peptide" evidence="9">
    <location>
        <begin position="1"/>
        <end position="21"/>
    </location>
</feature>
<dbReference type="InterPro" id="IPR017853">
    <property type="entry name" value="GH"/>
</dbReference>
<keyword evidence="8" id="KW-0326">Glycosidase</keyword>
<keyword evidence="5" id="KW-0964">Secreted</keyword>
<keyword evidence="12" id="KW-1185">Reference proteome</keyword>
<dbReference type="PANTHER" id="PTHR31451">
    <property type="match status" value="1"/>
</dbReference>
<name>A0A151SS75_CAJCA</name>
<dbReference type="PANTHER" id="PTHR31451:SF39">
    <property type="entry name" value="MANNAN ENDO-1,4-BETA-MANNOSIDASE 1"/>
    <property type="match status" value="1"/>
</dbReference>
<evidence type="ECO:0000256" key="3">
    <source>
        <dbReference type="ARBA" id="ARBA00005641"/>
    </source>
</evidence>
<proteinExistence type="inferred from homology"/>
<gene>
    <name evidence="11" type="ORF">KK1_003866</name>
</gene>
<evidence type="ECO:0000256" key="9">
    <source>
        <dbReference type="SAM" id="SignalP"/>
    </source>
</evidence>
<feature type="domain" description="Glycoside hydrolase family 5" evidence="10">
    <location>
        <begin position="130"/>
        <end position="320"/>
    </location>
</feature>
<evidence type="ECO:0000256" key="6">
    <source>
        <dbReference type="ARBA" id="ARBA00022729"/>
    </source>
</evidence>
<dbReference type="GO" id="GO:0000272">
    <property type="term" value="P:polysaccharide catabolic process"/>
    <property type="evidence" value="ECO:0007669"/>
    <property type="project" value="InterPro"/>
</dbReference>
<evidence type="ECO:0000256" key="4">
    <source>
        <dbReference type="ARBA" id="ARBA00012706"/>
    </source>
</evidence>
<reference evidence="11 12" key="1">
    <citation type="journal article" date="2012" name="Nat. Biotechnol.">
        <title>Draft genome sequence of pigeonpea (Cajanus cajan), an orphan legume crop of resource-poor farmers.</title>
        <authorList>
            <person name="Varshney R.K."/>
            <person name="Chen W."/>
            <person name="Li Y."/>
            <person name="Bharti A.K."/>
            <person name="Saxena R.K."/>
            <person name="Schlueter J.A."/>
            <person name="Donoghue M.T."/>
            <person name="Azam S."/>
            <person name="Fan G."/>
            <person name="Whaley A.M."/>
            <person name="Farmer A.D."/>
            <person name="Sheridan J."/>
            <person name="Iwata A."/>
            <person name="Tuteja R."/>
            <person name="Penmetsa R.V."/>
            <person name="Wu W."/>
            <person name="Upadhyaya H.D."/>
            <person name="Yang S.P."/>
            <person name="Shah T."/>
            <person name="Saxena K.B."/>
            <person name="Michael T."/>
            <person name="McCombie W.R."/>
            <person name="Yang B."/>
            <person name="Zhang G."/>
            <person name="Yang H."/>
            <person name="Wang J."/>
            <person name="Spillane C."/>
            <person name="Cook D.R."/>
            <person name="May G.D."/>
            <person name="Xu X."/>
            <person name="Jackson S.A."/>
        </authorList>
    </citation>
    <scope>NUCLEOTIDE SEQUENCE [LARGE SCALE GENOMIC DNA]</scope>
    <source>
        <strain evidence="12">cv. Asha</strain>
    </source>
</reference>
<evidence type="ECO:0000256" key="2">
    <source>
        <dbReference type="ARBA" id="ARBA00004613"/>
    </source>
</evidence>
<dbReference type="InterPro" id="IPR001547">
    <property type="entry name" value="Glyco_hydro_5"/>
</dbReference>
<dbReference type="InterPro" id="IPR045053">
    <property type="entry name" value="MAN-like"/>
</dbReference>
<dbReference type="FunFam" id="3.20.20.80:FF:000313">
    <property type="entry name" value="Uncharacterized protein"/>
    <property type="match status" value="1"/>
</dbReference>
<dbReference type="Gene3D" id="3.20.20.80">
    <property type="entry name" value="Glycosidases"/>
    <property type="match status" value="2"/>
</dbReference>
<dbReference type="GO" id="GO:0016985">
    <property type="term" value="F:mannan endo-1,4-beta-mannosidase activity"/>
    <property type="evidence" value="ECO:0007669"/>
    <property type="project" value="UniProtKB-EC"/>
</dbReference>
<evidence type="ECO:0000313" key="12">
    <source>
        <dbReference type="Proteomes" id="UP000075243"/>
    </source>
</evidence>
<evidence type="ECO:0000259" key="10">
    <source>
        <dbReference type="Pfam" id="PF26410"/>
    </source>
</evidence>
<dbReference type="Pfam" id="PF26410">
    <property type="entry name" value="GH5_mannosidase"/>
    <property type="match status" value="2"/>
</dbReference>
<evidence type="ECO:0000313" key="11">
    <source>
        <dbReference type="EMBL" id="KYP57601.1"/>
    </source>
</evidence>
<dbReference type="SUPFAM" id="SSF51445">
    <property type="entry name" value="(Trans)glycosidases"/>
    <property type="match status" value="1"/>
</dbReference>
<keyword evidence="6 9" id="KW-0732">Signal</keyword>
<sequence>MGLQNLVLIAFTVALVDGGSAFVQRNATHFILNGKPYYLNGFNAYWLMYMASDPSTSSKVTSIYQQASQHGLNVARTMAFNDGTYRALQISPGSYDETVFKTKNIFWCNFYAYIITINHFLVVGLYFGECVVMLSRNNTITGKIYKDDQTIFAWELMNEPRVQNDLSGKSFQVWVNEMAAYVKSLDSNHLLEIGLEGFYGESMPQKKRFNPAGFQSGTDFISNNQLPQIDFATIHLYPDQWLVGFNETAQNVFGDEWVKAHIEDSSDVLGKPIVLTEFGFSSKSYEYSVGKRDNYFEKLYNMIYSSASRGGPCAGGLFWQLLAGDMSGFGDGYEVIFGESPSTTNIITQQSKNMFNIK</sequence>
<evidence type="ECO:0000256" key="5">
    <source>
        <dbReference type="ARBA" id="ARBA00022525"/>
    </source>
</evidence>
<evidence type="ECO:0000256" key="7">
    <source>
        <dbReference type="ARBA" id="ARBA00022801"/>
    </source>
</evidence>